<proteinExistence type="predicted"/>
<organism evidence="6 7">
    <name type="scientific">Belnapia rosea</name>
    <dbReference type="NCBI Taxonomy" id="938405"/>
    <lineage>
        <taxon>Bacteria</taxon>
        <taxon>Pseudomonadati</taxon>
        <taxon>Pseudomonadota</taxon>
        <taxon>Alphaproteobacteria</taxon>
        <taxon>Acetobacterales</taxon>
        <taxon>Roseomonadaceae</taxon>
        <taxon>Belnapia</taxon>
    </lineage>
</organism>
<feature type="domain" description="Yip1" evidence="5">
    <location>
        <begin position="11"/>
        <end position="179"/>
    </location>
</feature>
<keyword evidence="2" id="KW-0812">Transmembrane</keyword>
<dbReference type="RefSeq" id="WP_176849742.1">
    <property type="nucleotide sequence ID" value="NZ_FMXZ01000020.1"/>
</dbReference>
<evidence type="ECO:0000256" key="3">
    <source>
        <dbReference type="ARBA" id="ARBA00022989"/>
    </source>
</evidence>
<dbReference type="STRING" id="938405.SAMN02927895_04775"/>
<evidence type="ECO:0000256" key="1">
    <source>
        <dbReference type="ARBA" id="ARBA00004141"/>
    </source>
</evidence>
<dbReference type="EMBL" id="FMZX01000020">
    <property type="protein sequence ID" value="SDE15142.1"/>
    <property type="molecule type" value="Genomic_DNA"/>
</dbReference>
<accession>A0A1G7AK28</accession>
<keyword evidence="3" id="KW-1133">Transmembrane helix</keyword>
<sequence>MPMTFLDRAKALLQRPEQEWRAIAAEPADTASLFKGYAMPLSALPAVAGFIGSAIFAGYLGSVLGAPVGIFSLLVNAILGYLLGLLGLWLWGKVVQALSPRFGGTADETAAMKLAVHTPTAAWLAGIFAIIPPLAILALLGLYSLYTFYKGAPLVLGVPQDRVMAFTVAAVLVGIVVNVVVGLLAGLALSF</sequence>
<dbReference type="AlphaFoldDB" id="A0A1G7AK28"/>
<protein>
    <submittedName>
        <fullName evidence="6">Yip1 domain-containing protein</fullName>
    </submittedName>
</protein>
<evidence type="ECO:0000313" key="6">
    <source>
        <dbReference type="EMBL" id="SDE15142.1"/>
    </source>
</evidence>
<gene>
    <name evidence="6" type="ORF">SAMN04487779_102030</name>
</gene>
<keyword evidence="4" id="KW-0472">Membrane</keyword>
<evidence type="ECO:0000256" key="4">
    <source>
        <dbReference type="ARBA" id="ARBA00023136"/>
    </source>
</evidence>
<name>A0A1G7AK28_9PROT</name>
<evidence type="ECO:0000313" key="7">
    <source>
        <dbReference type="Proteomes" id="UP000198925"/>
    </source>
</evidence>
<dbReference type="InterPro" id="IPR006977">
    <property type="entry name" value="Yip1_dom"/>
</dbReference>
<dbReference type="GO" id="GO:0016020">
    <property type="term" value="C:membrane"/>
    <property type="evidence" value="ECO:0007669"/>
    <property type="project" value="UniProtKB-SubCell"/>
</dbReference>
<evidence type="ECO:0000259" key="5">
    <source>
        <dbReference type="Pfam" id="PF04893"/>
    </source>
</evidence>
<evidence type="ECO:0000256" key="2">
    <source>
        <dbReference type="ARBA" id="ARBA00022692"/>
    </source>
</evidence>
<dbReference type="Proteomes" id="UP000198925">
    <property type="component" value="Unassembled WGS sequence"/>
</dbReference>
<dbReference type="Pfam" id="PF04893">
    <property type="entry name" value="Yip1"/>
    <property type="match status" value="1"/>
</dbReference>
<comment type="subcellular location">
    <subcellularLocation>
        <location evidence="1">Membrane</location>
        <topology evidence="1">Multi-pass membrane protein</topology>
    </subcellularLocation>
</comment>
<reference evidence="6 7" key="1">
    <citation type="submission" date="2016-10" db="EMBL/GenBank/DDBJ databases">
        <authorList>
            <person name="de Groot N.N."/>
        </authorList>
    </citation>
    <scope>NUCLEOTIDE SEQUENCE [LARGE SCALE GENOMIC DNA]</scope>
    <source>
        <strain evidence="6 7">CPCC 100156</strain>
    </source>
</reference>
<keyword evidence="7" id="KW-1185">Reference proteome</keyword>